<dbReference type="InterPro" id="IPR000742">
    <property type="entry name" value="EGF"/>
</dbReference>
<accession>A0A5B8XSR1</accession>
<keyword evidence="4" id="KW-0472">Membrane</keyword>
<dbReference type="InterPro" id="IPR001881">
    <property type="entry name" value="EGF-like_Ca-bd_dom"/>
</dbReference>
<evidence type="ECO:0000256" key="3">
    <source>
        <dbReference type="ARBA" id="ARBA00023157"/>
    </source>
</evidence>
<keyword evidence="2" id="KW-0677">Repeat</keyword>
<evidence type="ECO:0000256" key="4">
    <source>
        <dbReference type="SAM" id="Phobius"/>
    </source>
</evidence>
<dbReference type="SUPFAM" id="SSF57196">
    <property type="entry name" value="EGF/Laminin"/>
    <property type="match status" value="1"/>
</dbReference>
<sequence>MGFRWNGMQCEDIDECAAGTDTCFSGEPGAATCINTAGGFACECPDGFSGDGQEAGTQCAENCGNGSLDEGEQCDAGALNGVAGTCCSATCQNIPDCCTQDAQCADDNACTANTCNVATGACEAELLEGCCLTDAECAAPDQCSIATCEANTCVTAPLADCCLEDSECDDADPCTTNTCADAVCVSEPIEGCEMPDEDMGNMPDMGVVDQPDMDQADMDEGCGCASANAPSNGILALLLLGLVIIRRRGRKKRSTY</sequence>
<dbReference type="FunFam" id="2.10.25.10:FF:000038">
    <property type="entry name" value="Fibrillin 2"/>
    <property type="match status" value="1"/>
</dbReference>
<feature type="domain" description="EGF-like" evidence="5">
    <location>
        <begin position="12"/>
        <end position="54"/>
    </location>
</feature>
<keyword evidence="7" id="KW-1185">Reference proteome</keyword>
<keyword evidence="3" id="KW-1015">Disulfide bond</keyword>
<proteinExistence type="predicted"/>
<dbReference type="Pfam" id="PF07645">
    <property type="entry name" value="EGF_CA"/>
    <property type="match status" value="1"/>
</dbReference>
<evidence type="ECO:0000313" key="6">
    <source>
        <dbReference type="EMBL" id="QED26676.1"/>
    </source>
</evidence>
<evidence type="ECO:0000259" key="5">
    <source>
        <dbReference type="PROSITE" id="PS50026"/>
    </source>
</evidence>
<dbReference type="RefSeq" id="WP_146958318.1">
    <property type="nucleotide sequence ID" value="NZ_CP042467.1"/>
</dbReference>
<organism evidence="6 7">
    <name type="scientific">Microvenator marinus</name>
    <dbReference type="NCBI Taxonomy" id="2600177"/>
    <lineage>
        <taxon>Bacteria</taxon>
        <taxon>Deltaproteobacteria</taxon>
        <taxon>Bradymonadales</taxon>
        <taxon>Microvenatoraceae</taxon>
        <taxon>Microvenator</taxon>
    </lineage>
</organism>
<dbReference type="InterPro" id="IPR024038">
    <property type="entry name" value="MYXO-CTERM"/>
</dbReference>
<dbReference type="CDD" id="cd00054">
    <property type="entry name" value="EGF_CA"/>
    <property type="match status" value="1"/>
</dbReference>
<gene>
    <name evidence="6" type="ORF">FRD01_05330</name>
</gene>
<dbReference type="EMBL" id="CP042467">
    <property type="protein sequence ID" value="QED26676.1"/>
    <property type="molecule type" value="Genomic_DNA"/>
</dbReference>
<dbReference type="AlphaFoldDB" id="A0A5B8XSR1"/>
<feature type="transmembrane region" description="Helical" evidence="4">
    <location>
        <begin position="227"/>
        <end position="245"/>
    </location>
</feature>
<dbReference type="KEGG" id="bbae:FRD01_05330"/>
<dbReference type="PROSITE" id="PS50026">
    <property type="entry name" value="EGF_3"/>
    <property type="match status" value="1"/>
</dbReference>
<dbReference type="NCBIfam" id="TIGR03901">
    <property type="entry name" value="MYXO-CTERM"/>
    <property type="match status" value="1"/>
</dbReference>
<dbReference type="Gene3D" id="2.10.25.10">
    <property type="entry name" value="Laminin"/>
    <property type="match status" value="1"/>
</dbReference>
<dbReference type="OrthoDB" id="5514547at2"/>
<evidence type="ECO:0000313" key="7">
    <source>
        <dbReference type="Proteomes" id="UP000321595"/>
    </source>
</evidence>
<dbReference type="Proteomes" id="UP000321595">
    <property type="component" value="Chromosome"/>
</dbReference>
<reference evidence="6 7" key="1">
    <citation type="submission" date="2019-08" db="EMBL/GenBank/DDBJ databases">
        <authorList>
            <person name="Liang Q."/>
        </authorList>
    </citation>
    <scope>NUCLEOTIDE SEQUENCE [LARGE SCALE GENOMIC DNA]</scope>
    <source>
        <strain evidence="6 7">V1718</strain>
    </source>
</reference>
<dbReference type="InterPro" id="IPR000152">
    <property type="entry name" value="EGF-type_Asp/Asn_hydroxyl_site"/>
</dbReference>
<dbReference type="InterPro" id="IPR049883">
    <property type="entry name" value="NOTCH1_EGF-like"/>
</dbReference>
<evidence type="ECO:0000256" key="2">
    <source>
        <dbReference type="ARBA" id="ARBA00022737"/>
    </source>
</evidence>
<name>A0A5B8XSR1_9DELT</name>
<evidence type="ECO:0000256" key="1">
    <source>
        <dbReference type="ARBA" id="ARBA00022729"/>
    </source>
</evidence>
<keyword evidence="4" id="KW-1133">Transmembrane helix</keyword>
<keyword evidence="4" id="KW-0812">Transmembrane</keyword>
<protein>
    <submittedName>
        <fullName evidence="6">MYXO-CTERM sorting domain-containing protein</fullName>
    </submittedName>
</protein>
<dbReference type="GO" id="GO:0005509">
    <property type="term" value="F:calcium ion binding"/>
    <property type="evidence" value="ECO:0007669"/>
    <property type="project" value="InterPro"/>
</dbReference>
<dbReference type="PROSITE" id="PS00010">
    <property type="entry name" value="ASX_HYDROXYL"/>
    <property type="match status" value="1"/>
</dbReference>
<keyword evidence="1" id="KW-0732">Signal</keyword>
<dbReference type="SMART" id="SM00179">
    <property type="entry name" value="EGF_CA"/>
    <property type="match status" value="1"/>
</dbReference>